<dbReference type="Pfam" id="PF14141">
    <property type="entry name" value="YqzM"/>
    <property type="match status" value="1"/>
</dbReference>
<accession>A0A4R6BX77</accession>
<keyword evidence="3" id="KW-1185">Reference proteome</keyword>
<feature type="transmembrane region" description="Helical" evidence="1">
    <location>
        <begin position="20"/>
        <end position="42"/>
    </location>
</feature>
<name>A0A4R6BX77_9STAP</name>
<evidence type="ECO:0000256" key="1">
    <source>
        <dbReference type="SAM" id="Phobius"/>
    </source>
</evidence>
<reference evidence="2 3" key="1">
    <citation type="submission" date="2019-01" db="EMBL/GenBank/DDBJ databases">
        <title>Draft genome sequences of the type strains of six Macrococcus species.</title>
        <authorList>
            <person name="Mazhar S."/>
            <person name="Altermann E."/>
            <person name="Hill C."/>
            <person name="Mcauliffe O."/>
        </authorList>
    </citation>
    <scope>NUCLEOTIDE SEQUENCE [LARGE SCALE GENOMIC DNA]</scope>
    <source>
        <strain evidence="2 3">CCM4815</strain>
    </source>
</reference>
<keyword evidence="1" id="KW-0812">Transmembrane</keyword>
<keyword evidence="1" id="KW-0472">Membrane</keyword>
<dbReference type="InterPro" id="IPR025416">
    <property type="entry name" value="YqzM"/>
</dbReference>
<gene>
    <name evidence="2" type="ORF">ERX29_00370</name>
</gene>
<dbReference type="EMBL" id="SCWB01000001">
    <property type="protein sequence ID" value="TDM13091.1"/>
    <property type="molecule type" value="Genomic_DNA"/>
</dbReference>
<keyword evidence="1" id="KW-1133">Transmembrane helix</keyword>
<dbReference type="RefSeq" id="WP_133442695.1">
    <property type="nucleotide sequence ID" value="NZ_SCWB01000001.1"/>
</dbReference>
<organism evidence="2 3">
    <name type="scientific">Macrococcus lamae</name>
    <dbReference type="NCBI Taxonomy" id="198484"/>
    <lineage>
        <taxon>Bacteria</taxon>
        <taxon>Bacillati</taxon>
        <taxon>Bacillota</taxon>
        <taxon>Bacilli</taxon>
        <taxon>Bacillales</taxon>
        <taxon>Staphylococcaceae</taxon>
        <taxon>Macrococcus</taxon>
    </lineage>
</organism>
<dbReference type="Proteomes" id="UP000294802">
    <property type="component" value="Unassembled WGS sequence"/>
</dbReference>
<evidence type="ECO:0000313" key="2">
    <source>
        <dbReference type="EMBL" id="TDM13091.1"/>
    </source>
</evidence>
<sequence>MNHFEHDVQSKNNDVKDSVLAFGTGLGAFATIYIIAQIFELLPK</sequence>
<evidence type="ECO:0000313" key="3">
    <source>
        <dbReference type="Proteomes" id="UP000294802"/>
    </source>
</evidence>
<dbReference type="AlphaFoldDB" id="A0A4R6BX77"/>
<proteinExistence type="predicted"/>
<comment type="caution">
    <text evidence="2">The sequence shown here is derived from an EMBL/GenBank/DDBJ whole genome shotgun (WGS) entry which is preliminary data.</text>
</comment>
<dbReference type="OrthoDB" id="2679928at2"/>
<protein>
    <submittedName>
        <fullName evidence="2">YqzM family protein</fullName>
    </submittedName>
</protein>